<protein>
    <submittedName>
        <fullName evidence="11">C-type cytochrome</fullName>
    </submittedName>
</protein>
<evidence type="ECO:0000256" key="5">
    <source>
        <dbReference type="ARBA" id="ARBA00022764"/>
    </source>
</evidence>
<keyword evidence="6" id="KW-0560">Oxidoreductase</keyword>
<evidence type="ECO:0000259" key="10">
    <source>
        <dbReference type="PROSITE" id="PS51007"/>
    </source>
</evidence>
<comment type="subcellular location">
    <subcellularLocation>
        <location evidence="1">Periplasm</location>
    </subcellularLocation>
</comment>
<dbReference type="InterPro" id="IPR051395">
    <property type="entry name" value="Cytochrome_c_Peroxidase/MauG"/>
</dbReference>
<keyword evidence="7 9" id="KW-0408">Iron</keyword>
<dbReference type="Gene3D" id="1.10.760.10">
    <property type="entry name" value="Cytochrome c-like domain"/>
    <property type="match status" value="2"/>
</dbReference>
<comment type="caution">
    <text evidence="11">The sequence shown here is derived from an EMBL/GenBank/DDBJ whole genome shotgun (WGS) entry which is preliminary data.</text>
</comment>
<feature type="binding site" description="covalent" evidence="8">
    <location>
        <position position="66"/>
    </location>
    <ligand>
        <name>heme c</name>
        <dbReference type="ChEBI" id="CHEBI:61717"/>
        <label>1</label>
    </ligand>
</feature>
<evidence type="ECO:0000313" key="11">
    <source>
        <dbReference type="EMBL" id="KAA5537506.1"/>
    </source>
</evidence>
<dbReference type="GO" id="GO:0046872">
    <property type="term" value="F:metal ion binding"/>
    <property type="evidence" value="ECO:0007669"/>
    <property type="project" value="UniProtKB-KW"/>
</dbReference>
<reference evidence="11 12" key="1">
    <citation type="submission" date="2019-09" db="EMBL/GenBank/DDBJ databases">
        <title>Genome sequence and assembly of Taibaiella sp.</title>
        <authorList>
            <person name="Chhetri G."/>
        </authorList>
    </citation>
    <scope>NUCLEOTIDE SEQUENCE [LARGE SCALE GENOMIC DNA]</scope>
    <source>
        <strain evidence="11 12">KVB11</strain>
    </source>
</reference>
<dbReference type="Pfam" id="PF00034">
    <property type="entry name" value="Cytochrom_C"/>
    <property type="match status" value="1"/>
</dbReference>
<feature type="domain" description="Cytochrome c" evidence="10">
    <location>
        <begin position="196"/>
        <end position="318"/>
    </location>
</feature>
<evidence type="ECO:0000256" key="2">
    <source>
        <dbReference type="ARBA" id="ARBA00022617"/>
    </source>
</evidence>
<evidence type="ECO:0000256" key="1">
    <source>
        <dbReference type="ARBA" id="ARBA00004418"/>
    </source>
</evidence>
<evidence type="ECO:0000256" key="9">
    <source>
        <dbReference type="PIRSR" id="PIRSR000294-2"/>
    </source>
</evidence>
<proteinExistence type="predicted"/>
<dbReference type="InterPro" id="IPR036909">
    <property type="entry name" value="Cyt_c-like_dom_sf"/>
</dbReference>
<evidence type="ECO:0000256" key="7">
    <source>
        <dbReference type="ARBA" id="ARBA00023004"/>
    </source>
</evidence>
<evidence type="ECO:0000256" key="4">
    <source>
        <dbReference type="ARBA" id="ARBA00022729"/>
    </source>
</evidence>
<feature type="binding site" description="axial binding residue" evidence="9">
    <location>
        <position position="216"/>
    </location>
    <ligand>
        <name>heme c</name>
        <dbReference type="ChEBI" id="CHEBI:61717"/>
        <label>2</label>
    </ligand>
    <ligandPart>
        <name>Fe</name>
        <dbReference type="ChEBI" id="CHEBI:18248"/>
    </ligandPart>
</feature>
<evidence type="ECO:0000256" key="6">
    <source>
        <dbReference type="ARBA" id="ARBA00023002"/>
    </source>
</evidence>
<comment type="PTM">
    <text evidence="8">Binds 2 heme groups per subunit.</text>
</comment>
<dbReference type="AlphaFoldDB" id="A0A5M6CRB2"/>
<dbReference type="PANTHER" id="PTHR30600:SF14">
    <property type="entry name" value="CYTOCHROME C PEROXIDASE"/>
    <property type="match status" value="1"/>
</dbReference>
<gene>
    <name evidence="11" type="ORF">F0919_02270</name>
</gene>
<dbReference type="PIRSF" id="PIRSF000294">
    <property type="entry name" value="Cytochrome-c_peroxidase"/>
    <property type="match status" value="1"/>
</dbReference>
<accession>A0A5M6CRB2</accession>
<dbReference type="InterPro" id="IPR004852">
    <property type="entry name" value="Di-haem_cyt_c_peroxidsae"/>
</dbReference>
<organism evidence="11 12">
    <name type="scientific">Taibaiella lutea</name>
    <dbReference type="NCBI Taxonomy" id="2608001"/>
    <lineage>
        <taxon>Bacteria</taxon>
        <taxon>Pseudomonadati</taxon>
        <taxon>Bacteroidota</taxon>
        <taxon>Chitinophagia</taxon>
        <taxon>Chitinophagales</taxon>
        <taxon>Chitinophagaceae</taxon>
        <taxon>Taibaiella</taxon>
    </lineage>
</organism>
<dbReference type="GO" id="GO:0020037">
    <property type="term" value="F:heme binding"/>
    <property type="evidence" value="ECO:0007669"/>
    <property type="project" value="InterPro"/>
</dbReference>
<keyword evidence="2 8" id="KW-0349">Heme</keyword>
<name>A0A5M6CRB2_9BACT</name>
<dbReference type="PROSITE" id="PS51007">
    <property type="entry name" value="CYTC"/>
    <property type="match status" value="1"/>
</dbReference>
<sequence>MQAIVYIGCEKSKLGIISKEPQLMEIPVGFPSMSIPEDNTFTTERWQLGKKLFYDKKLSLNNTISCGSCHRQEFAFSDSLAFSPGDLGAMGVSNVPALANIGYHPYYLRGGSVPTLEMQVLVPVQEHNEFNMEILDLAERLKQDSTYSVMALKAYKRELDPFVITRAIACFERSLISGNSRFDQYYYQNKKNALTANELNGMNLFFSEKTNCSGCHRDFNFTNYSFENNGLYLQYADSGRMRFTHVESDRDKFKVPTLRNIALTAPYMHDGSLKNLEAVIEHYNSGGVNHPNKSVLLKPLHLSAQEKQDLIAFLKTLSDDNFIRDKRFKNE</sequence>
<feature type="binding site" description="covalent" evidence="8">
    <location>
        <position position="212"/>
    </location>
    <ligand>
        <name>heme c</name>
        <dbReference type="ChEBI" id="CHEBI:61717"/>
        <label>2</label>
    </ligand>
</feature>
<dbReference type="Proteomes" id="UP000323632">
    <property type="component" value="Unassembled WGS sequence"/>
</dbReference>
<dbReference type="SUPFAM" id="SSF46626">
    <property type="entry name" value="Cytochrome c"/>
    <property type="match status" value="2"/>
</dbReference>
<dbReference type="EMBL" id="VWSH01000001">
    <property type="protein sequence ID" value="KAA5537506.1"/>
    <property type="molecule type" value="Genomic_DNA"/>
</dbReference>
<dbReference type="InterPro" id="IPR009056">
    <property type="entry name" value="Cyt_c-like_dom"/>
</dbReference>
<dbReference type="Pfam" id="PF03150">
    <property type="entry name" value="CCP_MauG"/>
    <property type="match status" value="1"/>
</dbReference>
<feature type="binding site" description="covalent" evidence="8">
    <location>
        <position position="69"/>
    </location>
    <ligand>
        <name>heme c</name>
        <dbReference type="ChEBI" id="CHEBI:61717"/>
        <label>1</label>
    </ligand>
</feature>
<keyword evidence="5" id="KW-0574">Periplasm</keyword>
<evidence type="ECO:0000313" key="12">
    <source>
        <dbReference type="Proteomes" id="UP000323632"/>
    </source>
</evidence>
<dbReference type="GO" id="GO:0042597">
    <property type="term" value="C:periplasmic space"/>
    <property type="evidence" value="ECO:0007669"/>
    <property type="project" value="UniProtKB-SubCell"/>
</dbReference>
<dbReference type="PANTHER" id="PTHR30600">
    <property type="entry name" value="CYTOCHROME C PEROXIDASE-RELATED"/>
    <property type="match status" value="1"/>
</dbReference>
<dbReference type="GO" id="GO:0004130">
    <property type="term" value="F:cytochrome-c peroxidase activity"/>
    <property type="evidence" value="ECO:0007669"/>
    <property type="project" value="TreeGrafter"/>
</dbReference>
<evidence type="ECO:0000256" key="3">
    <source>
        <dbReference type="ARBA" id="ARBA00022723"/>
    </source>
</evidence>
<dbReference type="InterPro" id="IPR026259">
    <property type="entry name" value="MauG/Cytc_peroxidase"/>
</dbReference>
<feature type="binding site" description="axial binding residue" evidence="9">
    <location>
        <position position="70"/>
    </location>
    <ligand>
        <name>heme c</name>
        <dbReference type="ChEBI" id="CHEBI:61717"/>
        <label>1</label>
    </ligand>
    <ligandPart>
        <name>Fe</name>
        <dbReference type="ChEBI" id="CHEBI:18248"/>
    </ligandPart>
</feature>
<keyword evidence="4" id="KW-0732">Signal</keyword>
<evidence type="ECO:0000256" key="8">
    <source>
        <dbReference type="PIRSR" id="PIRSR000294-1"/>
    </source>
</evidence>
<dbReference type="GO" id="GO:0009055">
    <property type="term" value="F:electron transfer activity"/>
    <property type="evidence" value="ECO:0007669"/>
    <property type="project" value="InterPro"/>
</dbReference>
<feature type="binding site" description="covalent" evidence="8">
    <location>
        <position position="215"/>
    </location>
    <ligand>
        <name>heme c</name>
        <dbReference type="ChEBI" id="CHEBI:61717"/>
        <label>2</label>
    </ligand>
</feature>
<keyword evidence="12" id="KW-1185">Reference proteome</keyword>
<keyword evidence="3 9" id="KW-0479">Metal-binding</keyword>
<comment type="cofactor">
    <cofactor evidence="8">
        <name>heme</name>
        <dbReference type="ChEBI" id="CHEBI:30413"/>
    </cofactor>
    <text evidence="8">Binds 2 heme groups.</text>
</comment>